<dbReference type="Proteomes" id="UP000298663">
    <property type="component" value="Unassembled WGS sequence"/>
</dbReference>
<name>A0A4U5NU93_STECR</name>
<evidence type="ECO:0000313" key="2">
    <source>
        <dbReference type="Proteomes" id="UP000298663"/>
    </source>
</evidence>
<comment type="caution">
    <text evidence="1">The sequence shown here is derived from an EMBL/GenBank/DDBJ whole genome shotgun (WGS) entry which is preliminary data.</text>
</comment>
<keyword evidence="2" id="KW-1185">Reference proteome</keyword>
<dbReference type="EMBL" id="AZBU02000003">
    <property type="protein sequence ID" value="TKR87078.1"/>
    <property type="molecule type" value="Genomic_DNA"/>
</dbReference>
<evidence type="ECO:0000313" key="1">
    <source>
        <dbReference type="EMBL" id="TKR87078.1"/>
    </source>
</evidence>
<reference evidence="1 2" key="2">
    <citation type="journal article" date="2019" name="G3 (Bethesda)">
        <title>Hybrid Assembly of the Genome of the Entomopathogenic Nematode Steinernema carpocapsae Identifies the X-Chromosome.</title>
        <authorList>
            <person name="Serra L."/>
            <person name="Macchietto M."/>
            <person name="Macias-Munoz A."/>
            <person name="McGill C.J."/>
            <person name="Rodriguez I.M."/>
            <person name="Rodriguez B."/>
            <person name="Murad R."/>
            <person name="Mortazavi A."/>
        </authorList>
    </citation>
    <scope>NUCLEOTIDE SEQUENCE [LARGE SCALE GENOMIC DNA]</scope>
    <source>
        <strain evidence="1 2">ALL</strain>
    </source>
</reference>
<proteinExistence type="predicted"/>
<protein>
    <submittedName>
        <fullName evidence="1">Uncharacterized protein</fullName>
    </submittedName>
</protein>
<sequence length="123" mass="13736">MLHVQSIAIRLFPKPPFSMNKKRKCFFSSSASPFPLRCSLAAFFGRNPRLLKLRPSQQRLALLPTLIDFVLSSSKSQFKHFDALAATVTEWQPAPAHLCQDRFGSALVQAAANWPQKAPNVQA</sequence>
<gene>
    <name evidence="1" type="ORF">L596_011544</name>
</gene>
<organism evidence="1 2">
    <name type="scientific">Steinernema carpocapsae</name>
    <name type="common">Entomopathogenic nematode</name>
    <dbReference type="NCBI Taxonomy" id="34508"/>
    <lineage>
        <taxon>Eukaryota</taxon>
        <taxon>Metazoa</taxon>
        <taxon>Ecdysozoa</taxon>
        <taxon>Nematoda</taxon>
        <taxon>Chromadorea</taxon>
        <taxon>Rhabditida</taxon>
        <taxon>Tylenchina</taxon>
        <taxon>Panagrolaimomorpha</taxon>
        <taxon>Strongyloidoidea</taxon>
        <taxon>Steinernematidae</taxon>
        <taxon>Steinernema</taxon>
    </lineage>
</organism>
<dbReference type="AlphaFoldDB" id="A0A4U5NU93"/>
<reference evidence="1 2" key="1">
    <citation type="journal article" date="2015" name="Genome Biol.">
        <title>Comparative genomics of Steinernema reveals deeply conserved gene regulatory networks.</title>
        <authorList>
            <person name="Dillman A.R."/>
            <person name="Macchietto M."/>
            <person name="Porter C.F."/>
            <person name="Rogers A."/>
            <person name="Williams B."/>
            <person name="Antoshechkin I."/>
            <person name="Lee M.M."/>
            <person name="Goodwin Z."/>
            <person name="Lu X."/>
            <person name="Lewis E.E."/>
            <person name="Goodrich-Blair H."/>
            <person name="Stock S.P."/>
            <person name="Adams B.J."/>
            <person name="Sternberg P.W."/>
            <person name="Mortazavi A."/>
        </authorList>
    </citation>
    <scope>NUCLEOTIDE SEQUENCE [LARGE SCALE GENOMIC DNA]</scope>
    <source>
        <strain evidence="1 2">ALL</strain>
    </source>
</reference>
<accession>A0A4U5NU93</accession>